<dbReference type="GO" id="GO:0005524">
    <property type="term" value="F:ATP binding"/>
    <property type="evidence" value="ECO:0007669"/>
    <property type="project" value="UniProtKB-KW"/>
</dbReference>
<dbReference type="InterPro" id="IPR044746">
    <property type="entry name" value="ABCC_6TM_D1"/>
</dbReference>
<evidence type="ECO:0000256" key="9">
    <source>
        <dbReference type="SAM" id="MobiDB-lite"/>
    </source>
</evidence>
<evidence type="ECO:0000256" key="7">
    <source>
        <dbReference type="ARBA" id="ARBA00022989"/>
    </source>
</evidence>
<dbReference type="PANTHER" id="PTHR24223">
    <property type="entry name" value="ATP-BINDING CASSETTE SUB-FAMILY C"/>
    <property type="match status" value="1"/>
</dbReference>
<dbReference type="PROSITE" id="PS50893">
    <property type="entry name" value="ABC_TRANSPORTER_2"/>
    <property type="match status" value="2"/>
</dbReference>
<evidence type="ECO:0000256" key="4">
    <source>
        <dbReference type="ARBA" id="ARBA00022737"/>
    </source>
</evidence>
<evidence type="ECO:0000256" key="2">
    <source>
        <dbReference type="ARBA" id="ARBA00022448"/>
    </source>
</evidence>
<dbReference type="CDD" id="cd03244">
    <property type="entry name" value="ABCC_MRP_domain2"/>
    <property type="match status" value="1"/>
</dbReference>
<dbReference type="Pfam" id="PF00005">
    <property type="entry name" value="ABC_tran"/>
    <property type="match status" value="2"/>
</dbReference>
<comment type="caution">
    <text evidence="13">The sequence shown here is derived from an EMBL/GenBank/DDBJ whole genome shotgun (WGS) entry which is preliminary data.</text>
</comment>
<name>A0A821Y7Y4_9NEOP</name>
<dbReference type="PROSITE" id="PS50929">
    <property type="entry name" value="ABC_TM1F"/>
    <property type="match status" value="2"/>
</dbReference>
<keyword evidence="14" id="KW-1185">Reference proteome</keyword>
<dbReference type="InterPro" id="IPR003439">
    <property type="entry name" value="ABC_transporter-like_ATP-bd"/>
</dbReference>
<feature type="domain" description="ABC transporter" evidence="11">
    <location>
        <begin position="1074"/>
        <end position="1319"/>
    </location>
</feature>
<dbReference type="Gene3D" id="1.20.1560.10">
    <property type="entry name" value="ABC transporter type 1, transmembrane domain"/>
    <property type="match status" value="2"/>
</dbReference>
<dbReference type="PROSITE" id="PS00211">
    <property type="entry name" value="ABC_TRANSPORTER_1"/>
    <property type="match status" value="1"/>
</dbReference>
<dbReference type="CDD" id="cd18579">
    <property type="entry name" value="ABC_6TM_ABCC_D1"/>
    <property type="match status" value="1"/>
</dbReference>
<dbReference type="InterPro" id="IPR011527">
    <property type="entry name" value="ABC1_TM_dom"/>
</dbReference>
<evidence type="ECO:0000256" key="1">
    <source>
        <dbReference type="ARBA" id="ARBA00004141"/>
    </source>
</evidence>
<accession>A0A821Y7Y4</accession>
<comment type="subcellular location">
    <subcellularLocation>
        <location evidence="1">Membrane</location>
        <topology evidence="1">Multi-pass membrane protein</topology>
    </subcellularLocation>
</comment>
<keyword evidence="7 10" id="KW-1133">Transmembrane helix</keyword>
<dbReference type="FunFam" id="1.20.1560.10:FF:000014">
    <property type="entry name" value="Multidrug resistance-associated protein member 4"/>
    <property type="match status" value="1"/>
</dbReference>
<evidence type="ECO:0000256" key="5">
    <source>
        <dbReference type="ARBA" id="ARBA00022741"/>
    </source>
</evidence>
<gene>
    <name evidence="13" type="ORF">PMACD_LOCUS16366</name>
</gene>
<feature type="domain" description="ABC transporter" evidence="11">
    <location>
        <begin position="427"/>
        <end position="653"/>
    </location>
</feature>
<dbReference type="SUPFAM" id="SSF90123">
    <property type="entry name" value="ABC transporter transmembrane region"/>
    <property type="match status" value="2"/>
</dbReference>
<evidence type="ECO:0000313" key="14">
    <source>
        <dbReference type="Proteomes" id="UP000663880"/>
    </source>
</evidence>
<evidence type="ECO:0000256" key="10">
    <source>
        <dbReference type="SAM" id="Phobius"/>
    </source>
</evidence>
<dbReference type="InterPro" id="IPR017871">
    <property type="entry name" value="ABC_transporter-like_CS"/>
</dbReference>
<evidence type="ECO:0000256" key="8">
    <source>
        <dbReference type="ARBA" id="ARBA00023136"/>
    </source>
</evidence>
<keyword evidence="4" id="KW-0677">Repeat</keyword>
<proteinExistence type="predicted"/>
<feature type="compositionally biased region" description="Polar residues" evidence="9">
    <location>
        <begin position="651"/>
        <end position="661"/>
    </location>
</feature>
<dbReference type="InterPro" id="IPR036640">
    <property type="entry name" value="ABC1_TM_sf"/>
</dbReference>
<dbReference type="Proteomes" id="UP000663880">
    <property type="component" value="Unassembled WGS sequence"/>
</dbReference>
<evidence type="ECO:0008006" key="15">
    <source>
        <dbReference type="Google" id="ProtNLM"/>
    </source>
</evidence>
<dbReference type="GO" id="GO:0016887">
    <property type="term" value="F:ATP hydrolysis activity"/>
    <property type="evidence" value="ECO:0007669"/>
    <property type="project" value="InterPro"/>
</dbReference>
<dbReference type="GO" id="GO:0140359">
    <property type="term" value="F:ABC-type transporter activity"/>
    <property type="evidence" value="ECO:0007669"/>
    <property type="project" value="InterPro"/>
</dbReference>
<protein>
    <recommendedName>
        <fullName evidence="15">Multidrug resistance-associated protein lethal(2)03659</fullName>
    </recommendedName>
</protein>
<dbReference type="OrthoDB" id="6500128at2759"/>
<keyword evidence="5" id="KW-0547">Nucleotide-binding</keyword>
<feature type="transmembrane region" description="Helical" evidence="10">
    <location>
        <begin position="857"/>
        <end position="878"/>
    </location>
</feature>
<evidence type="ECO:0000259" key="11">
    <source>
        <dbReference type="PROSITE" id="PS50893"/>
    </source>
</evidence>
<dbReference type="GO" id="GO:0016020">
    <property type="term" value="C:membrane"/>
    <property type="evidence" value="ECO:0007669"/>
    <property type="project" value="UniProtKB-SubCell"/>
</dbReference>
<dbReference type="Pfam" id="PF00664">
    <property type="entry name" value="ABC_membrane"/>
    <property type="match status" value="2"/>
</dbReference>
<feature type="transmembrane region" description="Helical" evidence="10">
    <location>
        <begin position="785"/>
        <end position="809"/>
    </location>
</feature>
<evidence type="ECO:0000256" key="6">
    <source>
        <dbReference type="ARBA" id="ARBA00022840"/>
    </source>
</evidence>
<evidence type="ECO:0000259" key="12">
    <source>
        <dbReference type="PROSITE" id="PS50929"/>
    </source>
</evidence>
<dbReference type="InterPro" id="IPR050173">
    <property type="entry name" value="ABC_transporter_C-like"/>
</dbReference>
<dbReference type="SUPFAM" id="SSF52540">
    <property type="entry name" value="P-loop containing nucleoside triphosphate hydrolases"/>
    <property type="match status" value="2"/>
</dbReference>
<evidence type="ECO:0000313" key="13">
    <source>
        <dbReference type="EMBL" id="CAF4957227.1"/>
    </source>
</evidence>
<feature type="transmembrane region" description="Helical" evidence="10">
    <location>
        <begin position="239"/>
        <end position="258"/>
    </location>
</feature>
<feature type="transmembrane region" description="Helical" evidence="10">
    <location>
        <begin position="973"/>
        <end position="995"/>
    </location>
</feature>
<feature type="transmembrane region" description="Helical" evidence="10">
    <location>
        <begin position="884"/>
        <end position="904"/>
    </location>
</feature>
<keyword evidence="2" id="KW-0813">Transport</keyword>
<keyword evidence="8 10" id="KW-0472">Membrane</keyword>
<dbReference type="FunFam" id="1.20.1560.10:FF:000026">
    <property type="entry name" value="Multidrug resistance-associated protein lethal(2)03659"/>
    <property type="match status" value="1"/>
</dbReference>
<feature type="transmembrane region" description="Helical" evidence="10">
    <location>
        <begin position="134"/>
        <end position="158"/>
    </location>
</feature>
<dbReference type="FunFam" id="3.40.50.300:FF:000838">
    <property type="entry name" value="ABC multidrug transporter (Eurofung)"/>
    <property type="match status" value="1"/>
</dbReference>
<organism evidence="13 14">
    <name type="scientific">Pieris macdunnoughi</name>
    <dbReference type="NCBI Taxonomy" id="345717"/>
    <lineage>
        <taxon>Eukaryota</taxon>
        <taxon>Metazoa</taxon>
        <taxon>Ecdysozoa</taxon>
        <taxon>Arthropoda</taxon>
        <taxon>Hexapoda</taxon>
        <taxon>Insecta</taxon>
        <taxon>Pterygota</taxon>
        <taxon>Neoptera</taxon>
        <taxon>Endopterygota</taxon>
        <taxon>Lepidoptera</taxon>
        <taxon>Glossata</taxon>
        <taxon>Ditrysia</taxon>
        <taxon>Papilionoidea</taxon>
        <taxon>Pieridae</taxon>
        <taxon>Pierinae</taxon>
        <taxon>Pieris</taxon>
    </lineage>
</organism>
<dbReference type="PANTHER" id="PTHR24223:SF324">
    <property type="entry name" value="LD17001P"/>
    <property type="match status" value="1"/>
</dbReference>
<sequence>MDSGRYDTERLQNPREKASLLSKISFSYTRHIFHLGRKRQLTINDLYRCLAHHRAALNGDHLSEAWKEEVTRKDSGGNAYLLRAIFRIYGPKFLLYNVTFAILDSCFRISIPLCLEGLINYFSPLHSGMTEVQAYLYAVGIVGLMFISSVLTHAMLLFQLESSMILTKSCCSVIYRKLLRVNLTAGGKASEGLTGYIINLLTIDTERFQMASLYLIDLVRIPIETTVIVYLMYTQIGVSALFGVGFLLMFIPLFSYLGKIASKFTEKMTVRTDNRIRLMNEVVQSIEVIKMYAWEKAFEKIIGNARRKEMSIIKKLTWLYASMFSCSKLNTQIALLISILSFIAFQNVITAAKIFVVISYYESIRMYMVESFPMAITMVLEAYISVKRLQEFLLLPEVTKNVDLTKIFDTNGYVPDFKPKTNENEIIVFKDFTAFWVENTESKTQPVLSDINLTIKPNTLTTIIGPVGSGKSTLLLSILEELPPKSGELRVNGSVAYAAQESWLFDASVRQNIIFGQDFDKDKYRRVVNCCQLESDFKDFRHGDQSLVGDKGVTLSGGQRARISLARCVYQDADVYLLDDPLAAVDAKVSQAIYEDCIRGFLRDKTVLLVTHHVQYTRHADNTCVVRGGKIVSQGTYQDLKTTVSELEQMSGVNEEQTVKQSPEKVKTQKSMSESIHSLNVPEDSPQHQDENQSAGAVSSSVYVSYITSGGGKTAMFILMVLFVAGQSFYSSINLWLAEWVNVEEANSAINMANVSITNNDTNINSTAVNFEDLDHNTFNISRNIYVYIYAALIIVCLFLTWSKMIYFYNTCLRASVKLHERMFTGVTNAPMWFFHHNPSGRILNRFSNDISQVDTMLHWTLSECLTFFLEVIAVLFVVCLVNWWLLFPTAVIAGLLWILRSLYLTTSRELKRVQAITVSLSLNHATSTVSGLTTIRSVKNQLKTLAKEFDKLQDFHTTAQSVELTTDRAFGFWMDIVCCLYLAFVTFSFFLFALGDKMGGNVGLAITQAISLVGMCQFGMRQTAEVENQMTSVERILEYADLPPEEPTEPNTKALLQEHPGLDFNTWPEKGEIVFEDVFLEYERPPQEKSTEDKGKEDNLAIRGVSFKIKPGEKVAVVGRTGAGKSSLIAALFRMNKISGSVTVDGVSAETAGLRTWRSRLCALPQRPALFAASLRDNLDPEQKYSDADINAALKEVELESLVSSLAGGLASRVGDGGGNLSTGQRQLLCLARAALARRAVLVLDEATANVDSETDRHIQNTIRTKFSNSTVLTIAHRLNTVMDYDRVIVMDKGRVVETGHPYELLKLEDSTGPGVAKENPTFAIGDHSKRVNSSEILVNGVFQSLVEQTGAESAIMLYKMAEESYAKLQAKKNA</sequence>
<dbReference type="CDD" id="cd03250">
    <property type="entry name" value="ABCC_MRP_domain1"/>
    <property type="match status" value="1"/>
</dbReference>
<feature type="transmembrane region" description="Helical" evidence="10">
    <location>
        <begin position="333"/>
        <end position="358"/>
    </location>
</feature>
<feature type="compositionally biased region" description="Polar residues" evidence="9">
    <location>
        <begin position="669"/>
        <end position="678"/>
    </location>
</feature>
<dbReference type="FunFam" id="3.40.50.300:FF:000973">
    <property type="entry name" value="Multidrug resistance-associated protein 4"/>
    <property type="match status" value="1"/>
</dbReference>
<dbReference type="Gene3D" id="3.40.50.300">
    <property type="entry name" value="P-loop containing nucleotide triphosphate hydrolases"/>
    <property type="match status" value="2"/>
</dbReference>
<evidence type="ECO:0000256" key="3">
    <source>
        <dbReference type="ARBA" id="ARBA00022692"/>
    </source>
</evidence>
<dbReference type="InterPro" id="IPR003593">
    <property type="entry name" value="AAA+_ATPase"/>
</dbReference>
<feature type="domain" description="ABC transmembrane type-1" evidence="12">
    <location>
        <begin position="100"/>
        <end position="380"/>
    </location>
</feature>
<dbReference type="InterPro" id="IPR027417">
    <property type="entry name" value="P-loop_NTPase"/>
</dbReference>
<keyword evidence="3 10" id="KW-0812">Transmembrane</keyword>
<reference evidence="13" key="1">
    <citation type="submission" date="2021-02" db="EMBL/GenBank/DDBJ databases">
        <authorList>
            <person name="Steward A R."/>
        </authorList>
    </citation>
    <scope>NUCLEOTIDE SEQUENCE</scope>
</reference>
<dbReference type="SMART" id="SM00382">
    <property type="entry name" value="AAA"/>
    <property type="match status" value="2"/>
</dbReference>
<dbReference type="EMBL" id="CAJOBZ010000081">
    <property type="protein sequence ID" value="CAF4957227.1"/>
    <property type="molecule type" value="Genomic_DNA"/>
</dbReference>
<feature type="transmembrane region" description="Helical" evidence="10">
    <location>
        <begin position="93"/>
        <end position="122"/>
    </location>
</feature>
<keyword evidence="6" id="KW-0067">ATP-binding</keyword>
<feature type="region of interest" description="Disordered" evidence="9">
    <location>
        <begin position="651"/>
        <end position="694"/>
    </location>
</feature>
<feature type="domain" description="ABC transmembrane type-1" evidence="12">
    <location>
        <begin position="717"/>
        <end position="1036"/>
    </location>
</feature>